<evidence type="ECO:0000313" key="3">
    <source>
        <dbReference type="EMBL" id="KAL0482459.1"/>
    </source>
</evidence>
<dbReference type="AlphaFoldDB" id="A0AAW2Z0I2"/>
<reference evidence="3 4" key="1">
    <citation type="submission" date="2024-03" db="EMBL/GenBank/DDBJ databases">
        <title>The Acrasis kona genome and developmental transcriptomes reveal deep origins of eukaryotic multicellular pathways.</title>
        <authorList>
            <person name="Sheikh S."/>
            <person name="Fu C.-J."/>
            <person name="Brown M.W."/>
            <person name="Baldauf S.L."/>
        </authorList>
    </citation>
    <scope>NUCLEOTIDE SEQUENCE [LARGE SCALE GENOMIC DNA]</scope>
    <source>
        <strain evidence="3 4">ATCC MYA-3509</strain>
    </source>
</reference>
<organism evidence="3 4">
    <name type="scientific">Acrasis kona</name>
    <dbReference type="NCBI Taxonomy" id="1008807"/>
    <lineage>
        <taxon>Eukaryota</taxon>
        <taxon>Discoba</taxon>
        <taxon>Heterolobosea</taxon>
        <taxon>Tetramitia</taxon>
        <taxon>Eutetramitia</taxon>
        <taxon>Acrasidae</taxon>
        <taxon>Acrasis</taxon>
    </lineage>
</organism>
<gene>
    <name evidence="3" type="ORF">AKO1_000457</name>
</gene>
<dbReference type="Pfam" id="PF09511">
    <property type="entry name" value="RNA_lig_T4_1"/>
    <property type="match status" value="1"/>
</dbReference>
<evidence type="ECO:0000259" key="2">
    <source>
        <dbReference type="Pfam" id="PF09511"/>
    </source>
</evidence>
<dbReference type="EMBL" id="JAOPGA020000856">
    <property type="protein sequence ID" value="KAL0482459.1"/>
    <property type="molecule type" value="Genomic_DNA"/>
</dbReference>
<comment type="caution">
    <text evidence="3">The sequence shown here is derived from an EMBL/GenBank/DDBJ whole genome shotgun (WGS) entry which is preliminary data.</text>
</comment>
<feature type="region of interest" description="Disordered" evidence="1">
    <location>
        <begin position="406"/>
        <end position="427"/>
    </location>
</feature>
<name>A0AAW2Z0I2_9EUKA</name>
<protein>
    <submittedName>
        <fullName evidence="3">T4 RNA ligase</fullName>
    </submittedName>
</protein>
<dbReference type="GO" id="GO:0016874">
    <property type="term" value="F:ligase activity"/>
    <property type="evidence" value="ECO:0007669"/>
    <property type="project" value="UniProtKB-KW"/>
</dbReference>
<dbReference type="InterPro" id="IPR019039">
    <property type="entry name" value="T4-Rnl1-like_N"/>
</dbReference>
<proteinExistence type="predicted"/>
<evidence type="ECO:0000256" key="1">
    <source>
        <dbReference type="SAM" id="MobiDB-lite"/>
    </source>
</evidence>
<keyword evidence="4" id="KW-1185">Reference proteome</keyword>
<feature type="compositionally biased region" description="Basic residues" evidence="1">
    <location>
        <begin position="414"/>
        <end position="427"/>
    </location>
</feature>
<evidence type="ECO:0000313" key="4">
    <source>
        <dbReference type="Proteomes" id="UP001431209"/>
    </source>
</evidence>
<sequence length="427" mass="49550">MKFPTINTLQDACEAIQGTSEFRMYDRDGFVFIKYHNTSRCTFPDPESASSDREKELFLIRRECRGIGFEKKTGKVATRKFHKFFNLNENPETSADKIDWTRKFVVLDKIDGSLISPVVSKEKVIYTTMAGITEFSSKVSSFAKYCEPFGIDYNAFCVKCMNEGITPLFEWYSHDTVVVIKYPRDMLTLIGMRFTVSGKYIPYQEMVELADAYNIPVVHAWLDAPKNPEELISTIRQKEGVEGYVICFDDGEMYKCKTNYYVRSHDFNQNYIRERYILSNFLDQNLDDIISLIDNDALLRQKLQSLNDSLKKGIDSRVQDVKKCLAGQSSLYDPTTCLLSDSLSNKEFVDDVVITDTLVKFLKENFVKNLTNTNKDKFYRYLSANPTAVLHPYWFNDKTGVLERKDKNRQVYAKQRKDKADKKKKNK</sequence>
<accession>A0AAW2Z0I2</accession>
<keyword evidence="3" id="KW-0436">Ligase</keyword>
<feature type="domain" description="T4 RNA ligase 1-like N-terminal" evidence="2">
    <location>
        <begin position="63"/>
        <end position="261"/>
    </location>
</feature>
<dbReference type="Proteomes" id="UP001431209">
    <property type="component" value="Unassembled WGS sequence"/>
</dbReference>